<reference evidence="1 2" key="1">
    <citation type="journal article" date="2008" name="PLoS Genet.">
        <title>Complete genome sequence of the N2-fixing broad host range endophyte Klebsiella pneumoniae 342 and virulence predictions verified in mice.</title>
        <authorList>
            <person name="Fouts D.E."/>
            <person name="Tyler H.L."/>
            <person name="DeBoy R.T."/>
            <person name="Daugherty S."/>
            <person name="Ren Q."/>
            <person name="Badger J.H."/>
            <person name="Durkin A.S."/>
            <person name="Huot H."/>
            <person name="Shrivastava S."/>
            <person name="Kothari S."/>
            <person name="Dodson R.J."/>
            <person name="Mohamoud Y."/>
            <person name="Khouri H."/>
            <person name="Roesch L.F."/>
            <person name="Krogfelt K.A."/>
            <person name="Struve C."/>
            <person name="Triplett E.W."/>
            <person name="Methe B.A."/>
        </authorList>
    </citation>
    <scope>NUCLEOTIDE SEQUENCE [LARGE SCALE GENOMIC DNA]</scope>
    <source>
        <strain evidence="1 2">342</strain>
    </source>
</reference>
<evidence type="ECO:0000313" key="2">
    <source>
        <dbReference type="Proteomes" id="UP000001734"/>
    </source>
</evidence>
<sequence>MHHQQAANKAWPAVVQKRYIKCTVVVHFCAANAFQQAIV</sequence>
<dbReference type="EMBL" id="CP000964">
    <property type="protein sequence ID" value="ACI08387.1"/>
    <property type="molecule type" value="Genomic_DNA"/>
</dbReference>
<dbReference type="Proteomes" id="UP000001734">
    <property type="component" value="Chromosome"/>
</dbReference>
<name>B5Y0S8_KLEV3</name>
<dbReference type="HOGENOM" id="CLU_3311334_0_0_6"/>
<dbReference type="AlphaFoldDB" id="B5Y0S8"/>
<proteinExistence type="predicted"/>
<evidence type="ECO:0000313" key="1">
    <source>
        <dbReference type="EMBL" id="ACI08387.1"/>
    </source>
</evidence>
<dbReference type="KEGG" id="kpe:KPK_4269"/>
<accession>B5Y0S8</accession>
<dbReference type="BioCyc" id="KPNE507522:GI0B-4250-MONOMER"/>
<gene>
    <name evidence="1" type="ordered locus">KPK_4269</name>
</gene>
<protein>
    <submittedName>
        <fullName evidence="1">Uncharacterized protein</fullName>
    </submittedName>
</protein>
<organism evidence="1 2">
    <name type="scientific">Klebsiella variicola (strain 342)</name>
    <name type="common">Klebsiella pneumoniae</name>
    <dbReference type="NCBI Taxonomy" id="507522"/>
    <lineage>
        <taxon>Bacteria</taxon>
        <taxon>Pseudomonadati</taxon>
        <taxon>Pseudomonadota</taxon>
        <taxon>Gammaproteobacteria</taxon>
        <taxon>Enterobacterales</taxon>
        <taxon>Enterobacteriaceae</taxon>
        <taxon>Klebsiella/Raoultella group</taxon>
        <taxon>Klebsiella</taxon>
        <taxon>Klebsiella pneumoniae complex</taxon>
    </lineage>
</organism>